<dbReference type="NCBIfam" id="TIGR00546">
    <property type="entry name" value="lnt"/>
    <property type="match status" value="1"/>
</dbReference>
<dbReference type="OrthoDB" id="9804277at2"/>
<comment type="pathway">
    <text evidence="9">Protein modification; lipoprotein biosynthesis (N-acyl transfer).</text>
</comment>
<dbReference type="InterPro" id="IPR045378">
    <property type="entry name" value="LNT_N"/>
</dbReference>
<evidence type="ECO:0000313" key="12">
    <source>
        <dbReference type="Proteomes" id="UP000244519"/>
    </source>
</evidence>
<evidence type="ECO:0000256" key="1">
    <source>
        <dbReference type="ARBA" id="ARBA00004651"/>
    </source>
</evidence>
<evidence type="ECO:0000256" key="3">
    <source>
        <dbReference type="ARBA" id="ARBA00022475"/>
    </source>
</evidence>
<evidence type="ECO:0000256" key="7">
    <source>
        <dbReference type="ARBA" id="ARBA00023136"/>
    </source>
</evidence>
<evidence type="ECO:0000256" key="8">
    <source>
        <dbReference type="ARBA" id="ARBA00023315"/>
    </source>
</evidence>
<dbReference type="PROSITE" id="PS50263">
    <property type="entry name" value="CN_HYDROLASE"/>
    <property type="match status" value="1"/>
</dbReference>
<keyword evidence="5 9" id="KW-0812">Transmembrane</keyword>
<sequence>MRNRINYIRYIICFTAGILLILGFAPYYSLTSTPLSFFTLFCCVYFYDRSCIEAFKSGFFFNLGYLYISLSWIKEPPFLAIPEQKLICYLLAAGLFTIAIPALALFQGLCTATFYYFERRVTKDSKQITISAIATFSLLSVAFEDLRHFICVKFPWNPISHTLLGNRLLRQFLSSVGSWGSGLLVIFFSIFIPALLFGLLNKKESKACMLIIGLLISSLLLNHAGISQYEENHTNLLQNAKIHIIQLNNRKGVNVSNYELLYKFNSAIHAALKNNTDNHNIVIFSESAFPFLLSKDTPFLECMEYLQNKFDLIVGADTYIKYQKDQHIRYMHYNSMIYANHLGRIKTIYDKRTLVPFGEYNPLKFMLQSVYPLVSINIEEYTVGTSSSRIVMERGNIRVAPYICYEIIFDRYYLNNTKGDEDVILNITNDIWCSGTIGMQQHFSHAIARALEYGKSVIRVSNNGISGIINPLGDVIKETEIDKECTISTDFIPPTRDTLYPQIAYLLRISLYTLLALRLLTYSSKIRYTMAKLYK</sequence>
<evidence type="ECO:0000256" key="5">
    <source>
        <dbReference type="ARBA" id="ARBA00022692"/>
    </source>
</evidence>
<dbReference type="Gene3D" id="3.60.110.10">
    <property type="entry name" value="Carbon-nitrogen hydrolase"/>
    <property type="match status" value="1"/>
</dbReference>
<dbReference type="SUPFAM" id="SSF56317">
    <property type="entry name" value="Carbon-nitrogen hydrolase"/>
    <property type="match status" value="1"/>
</dbReference>
<keyword evidence="7 9" id="KW-0472">Membrane</keyword>
<feature type="transmembrane region" description="Helical" evidence="9">
    <location>
        <begin position="7"/>
        <end position="25"/>
    </location>
</feature>
<comment type="similarity">
    <text evidence="2 9">Belongs to the CN hydrolase family. Apolipoprotein N-acyltransferase subfamily.</text>
</comment>
<dbReference type="InterPro" id="IPR036526">
    <property type="entry name" value="C-N_Hydrolase_sf"/>
</dbReference>
<dbReference type="GO" id="GO:0005886">
    <property type="term" value="C:plasma membrane"/>
    <property type="evidence" value="ECO:0007669"/>
    <property type="project" value="UniProtKB-SubCell"/>
</dbReference>
<feature type="transmembrane region" description="Helical" evidence="9">
    <location>
        <begin position="176"/>
        <end position="200"/>
    </location>
</feature>
<dbReference type="KEGG" id="fso:Fsol_00694"/>
<accession>A0A2U8BT75</accession>
<feature type="transmembrane region" description="Helical" evidence="9">
    <location>
        <begin position="207"/>
        <end position="226"/>
    </location>
</feature>
<evidence type="ECO:0000256" key="6">
    <source>
        <dbReference type="ARBA" id="ARBA00022989"/>
    </source>
</evidence>
<comment type="subcellular location">
    <subcellularLocation>
        <location evidence="1 9">Cell membrane</location>
        <topology evidence="1 9">Multi-pass membrane protein</topology>
    </subcellularLocation>
</comment>
<dbReference type="AlphaFoldDB" id="A0A2U8BT75"/>
<evidence type="ECO:0000256" key="4">
    <source>
        <dbReference type="ARBA" id="ARBA00022679"/>
    </source>
</evidence>
<gene>
    <name evidence="9" type="primary">lnt</name>
    <name evidence="11" type="ORF">Fsol_00694</name>
</gene>
<keyword evidence="3 9" id="KW-1003">Cell membrane</keyword>
<keyword evidence="11" id="KW-0449">Lipoprotein</keyword>
<dbReference type="Pfam" id="PF20154">
    <property type="entry name" value="LNT_N"/>
    <property type="match status" value="1"/>
</dbReference>
<feature type="transmembrane region" description="Helical" evidence="9">
    <location>
        <begin position="54"/>
        <end position="73"/>
    </location>
</feature>
<dbReference type="CDD" id="cd07571">
    <property type="entry name" value="ALP_N-acyl_transferase"/>
    <property type="match status" value="1"/>
</dbReference>
<keyword evidence="4 9" id="KW-0808">Transferase</keyword>
<dbReference type="PANTHER" id="PTHR38686">
    <property type="entry name" value="APOLIPOPROTEIN N-ACYLTRANSFERASE"/>
    <property type="match status" value="1"/>
</dbReference>
<dbReference type="UniPathway" id="UPA00666"/>
<feature type="domain" description="CN hydrolase" evidence="10">
    <location>
        <begin position="240"/>
        <end position="494"/>
    </location>
</feature>
<dbReference type="PANTHER" id="PTHR38686:SF1">
    <property type="entry name" value="APOLIPOPROTEIN N-ACYLTRANSFERASE"/>
    <property type="match status" value="1"/>
</dbReference>
<dbReference type="HAMAP" id="MF_01148">
    <property type="entry name" value="Lnt"/>
    <property type="match status" value="1"/>
</dbReference>
<dbReference type="GO" id="GO:0042158">
    <property type="term" value="P:lipoprotein biosynthetic process"/>
    <property type="evidence" value="ECO:0007669"/>
    <property type="project" value="UniProtKB-UniRule"/>
</dbReference>
<dbReference type="RefSeq" id="WP_108673477.1">
    <property type="nucleotide sequence ID" value="NZ_CP025989.1"/>
</dbReference>
<keyword evidence="8 9" id="KW-0012">Acyltransferase</keyword>
<comment type="catalytic activity">
    <reaction evidence="9">
        <text>N-terminal S-1,2-diacyl-sn-glyceryl-L-cysteinyl-[lipoprotein] + a glycerophospholipid = N-acyl-S-1,2-diacyl-sn-glyceryl-L-cysteinyl-[lipoprotein] + a 2-acyl-sn-glycero-3-phospholipid + H(+)</text>
        <dbReference type="Rhea" id="RHEA:48228"/>
        <dbReference type="Rhea" id="RHEA-COMP:14681"/>
        <dbReference type="Rhea" id="RHEA-COMP:14684"/>
        <dbReference type="ChEBI" id="CHEBI:15378"/>
        <dbReference type="ChEBI" id="CHEBI:136912"/>
        <dbReference type="ChEBI" id="CHEBI:140656"/>
        <dbReference type="ChEBI" id="CHEBI:140657"/>
        <dbReference type="ChEBI" id="CHEBI:140660"/>
        <dbReference type="EC" id="2.3.1.269"/>
    </reaction>
</comment>
<dbReference type="Pfam" id="PF00795">
    <property type="entry name" value="CN_hydrolase"/>
    <property type="match status" value="1"/>
</dbReference>
<reference evidence="11 12" key="1">
    <citation type="journal article" date="2018" name="Genome Biol. Evol.">
        <title>The Genome Sequence of "Candidatus Fokinia solitaria": Insights on Reductive Evolution in Rickettsiales.</title>
        <authorList>
            <person name="Floriano A.M."/>
            <person name="Castelli M."/>
            <person name="Krenek S."/>
            <person name="Berendonk T.U."/>
            <person name="Bazzocchi C."/>
            <person name="Petroni G."/>
            <person name="Sassera D."/>
        </authorList>
    </citation>
    <scope>NUCLEOTIDE SEQUENCE [LARGE SCALE GENOMIC DNA]</scope>
    <source>
        <strain evidence="11">Rio ETE_ALG 3VII</strain>
    </source>
</reference>
<organism evidence="11 12">
    <name type="scientific">Candidatus Fokinia solitaria</name>
    <dbReference type="NCBI Taxonomy" id="1802984"/>
    <lineage>
        <taxon>Bacteria</taxon>
        <taxon>Pseudomonadati</taxon>
        <taxon>Pseudomonadota</taxon>
        <taxon>Alphaproteobacteria</taxon>
        <taxon>Rickettsiales</taxon>
        <taxon>Candidatus Midichloriaceae</taxon>
        <taxon>Candidatus Fokinia</taxon>
    </lineage>
</organism>
<feature type="transmembrane region" description="Helical" evidence="9">
    <location>
        <begin position="93"/>
        <end position="117"/>
    </location>
</feature>
<dbReference type="InterPro" id="IPR003010">
    <property type="entry name" value="C-N_Hydrolase"/>
</dbReference>
<dbReference type="EMBL" id="CP025989">
    <property type="protein sequence ID" value="AWD33470.1"/>
    <property type="molecule type" value="Genomic_DNA"/>
</dbReference>
<dbReference type="EC" id="2.3.1.269" evidence="9"/>
<comment type="caution">
    <text evidence="9">Lacks conserved residue(s) required for the propagation of feature annotation.</text>
</comment>
<dbReference type="Proteomes" id="UP000244519">
    <property type="component" value="Chromosome"/>
</dbReference>
<proteinExistence type="inferred from homology"/>
<evidence type="ECO:0000259" key="10">
    <source>
        <dbReference type="PROSITE" id="PS50263"/>
    </source>
</evidence>
<dbReference type="GO" id="GO:0016410">
    <property type="term" value="F:N-acyltransferase activity"/>
    <property type="evidence" value="ECO:0007669"/>
    <property type="project" value="UniProtKB-UniRule"/>
</dbReference>
<protein>
    <recommendedName>
        <fullName evidence="9">Apolipoprotein N-acyltransferase</fullName>
        <shortName evidence="9">ALP N-acyltransferase</shortName>
        <ecNumber evidence="9">2.3.1.269</ecNumber>
    </recommendedName>
</protein>
<evidence type="ECO:0000256" key="9">
    <source>
        <dbReference type="HAMAP-Rule" id="MF_01148"/>
    </source>
</evidence>
<keyword evidence="12" id="KW-1185">Reference proteome</keyword>
<evidence type="ECO:0000313" key="11">
    <source>
        <dbReference type="EMBL" id="AWD33470.1"/>
    </source>
</evidence>
<name>A0A2U8BT75_9RICK</name>
<dbReference type="InterPro" id="IPR004563">
    <property type="entry name" value="Apolipo_AcylTrfase"/>
</dbReference>
<evidence type="ECO:0000256" key="2">
    <source>
        <dbReference type="ARBA" id="ARBA00010065"/>
    </source>
</evidence>
<keyword evidence="6 9" id="KW-1133">Transmembrane helix</keyword>
<comment type="function">
    <text evidence="9">Catalyzes the phospholipid dependent N-acylation of the N-terminal cysteine of apolipoprotein, the last step in lipoprotein maturation.</text>
</comment>